<reference evidence="1" key="2">
    <citation type="submission" date="2023-05" db="EMBL/GenBank/DDBJ databases">
        <authorList>
            <consortium name="Lawrence Berkeley National Laboratory"/>
            <person name="Steindorff A."/>
            <person name="Hensen N."/>
            <person name="Bonometti L."/>
            <person name="Westerberg I."/>
            <person name="Brannstrom I.O."/>
            <person name="Guillou S."/>
            <person name="Cros-Aarteil S."/>
            <person name="Calhoun S."/>
            <person name="Haridas S."/>
            <person name="Kuo A."/>
            <person name="Mondo S."/>
            <person name="Pangilinan J."/>
            <person name="Riley R."/>
            <person name="Labutti K."/>
            <person name="Andreopoulos B."/>
            <person name="Lipzen A."/>
            <person name="Chen C."/>
            <person name="Yanf M."/>
            <person name="Daum C."/>
            <person name="Ng V."/>
            <person name="Clum A."/>
            <person name="Ohm R."/>
            <person name="Martin F."/>
            <person name="Silar P."/>
            <person name="Natvig D."/>
            <person name="Lalanne C."/>
            <person name="Gautier V."/>
            <person name="Ament-Velasquez S.L."/>
            <person name="Kruys A."/>
            <person name="Hutchinson M.I."/>
            <person name="Powell A.J."/>
            <person name="Barry K."/>
            <person name="Miller A.N."/>
            <person name="Grigoriev I.V."/>
            <person name="Debuchy R."/>
            <person name="Gladieux P."/>
            <person name="Thoren M.H."/>
            <person name="Johannesson H."/>
        </authorList>
    </citation>
    <scope>NUCLEOTIDE SEQUENCE</scope>
    <source>
        <strain evidence="1">CBS 538.74</strain>
    </source>
</reference>
<dbReference type="AlphaFoldDB" id="A0AAN6VHZ7"/>
<gene>
    <name evidence="1" type="ORF">C8A00DRAFT_35727</name>
</gene>
<accession>A0AAN6VHZ7</accession>
<evidence type="ECO:0000313" key="1">
    <source>
        <dbReference type="EMBL" id="KAK4151634.1"/>
    </source>
</evidence>
<keyword evidence="2" id="KW-1185">Reference proteome</keyword>
<comment type="caution">
    <text evidence="1">The sequence shown here is derived from an EMBL/GenBank/DDBJ whole genome shotgun (WGS) entry which is preliminary data.</text>
</comment>
<organism evidence="1 2">
    <name type="scientific">Chaetomidium leptoderma</name>
    <dbReference type="NCBI Taxonomy" id="669021"/>
    <lineage>
        <taxon>Eukaryota</taxon>
        <taxon>Fungi</taxon>
        <taxon>Dikarya</taxon>
        <taxon>Ascomycota</taxon>
        <taxon>Pezizomycotina</taxon>
        <taxon>Sordariomycetes</taxon>
        <taxon>Sordariomycetidae</taxon>
        <taxon>Sordariales</taxon>
        <taxon>Chaetomiaceae</taxon>
        <taxon>Chaetomidium</taxon>
    </lineage>
</organism>
<protein>
    <submittedName>
        <fullName evidence="1">Uncharacterized protein</fullName>
    </submittedName>
</protein>
<sequence>MATEEDHKDPPLASAVLAYDEADPICAEELYDLRSVLPNLAPVATALVALDKTSPSLPSATSRGERLYVAGTYTREAYVGCGISKHLSHWFMHEMDRRGYRLIKTLSLHPAMTTIWGTPPVPFCAIMAATLDPAIARGGNPIIFTMASQHILATPRSQDAILNSLVENVRAYNARLPRRYVGLRECNLDAEMPLLLNPPGAPLACREPPAEFEAIKRGEMQCA</sequence>
<evidence type="ECO:0000313" key="2">
    <source>
        <dbReference type="Proteomes" id="UP001302745"/>
    </source>
</evidence>
<proteinExistence type="predicted"/>
<name>A0AAN6VHZ7_9PEZI</name>
<dbReference type="Proteomes" id="UP001302745">
    <property type="component" value="Unassembled WGS sequence"/>
</dbReference>
<dbReference type="EMBL" id="MU857007">
    <property type="protein sequence ID" value="KAK4151634.1"/>
    <property type="molecule type" value="Genomic_DNA"/>
</dbReference>
<reference evidence="1" key="1">
    <citation type="journal article" date="2023" name="Mol. Phylogenet. Evol.">
        <title>Genome-scale phylogeny and comparative genomics of the fungal order Sordariales.</title>
        <authorList>
            <person name="Hensen N."/>
            <person name="Bonometti L."/>
            <person name="Westerberg I."/>
            <person name="Brannstrom I.O."/>
            <person name="Guillou S."/>
            <person name="Cros-Aarteil S."/>
            <person name="Calhoun S."/>
            <person name="Haridas S."/>
            <person name="Kuo A."/>
            <person name="Mondo S."/>
            <person name="Pangilinan J."/>
            <person name="Riley R."/>
            <person name="LaButti K."/>
            <person name="Andreopoulos B."/>
            <person name="Lipzen A."/>
            <person name="Chen C."/>
            <person name="Yan M."/>
            <person name="Daum C."/>
            <person name="Ng V."/>
            <person name="Clum A."/>
            <person name="Steindorff A."/>
            <person name="Ohm R.A."/>
            <person name="Martin F."/>
            <person name="Silar P."/>
            <person name="Natvig D.O."/>
            <person name="Lalanne C."/>
            <person name="Gautier V."/>
            <person name="Ament-Velasquez S.L."/>
            <person name="Kruys A."/>
            <person name="Hutchinson M.I."/>
            <person name="Powell A.J."/>
            <person name="Barry K."/>
            <person name="Miller A.N."/>
            <person name="Grigoriev I.V."/>
            <person name="Debuchy R."/>
            <person name="Gladieux P."/>
            <person name="Hiltunen Thoren M."/>
            <person name="Johannesson H."/>
        </authorList>
    </citation>
    <scope>NUCLEOTIDE SEQUENCE</scope>
    <source>
        <strain evidence="1">CBS 538.74</strain>
    </source>
</reference>